<dbReference type="RefSeq" id="WP_133643237.1">
    <property type="nucleotide sequence ID" value="NZ_SNYI01000001.1"/>
</dbReference>
<keyword evidence="3" id="KW-1185">Reference proteome</keyword>
<accession>A0A4R6TNU1</accession>
<comment type="caution">
    <text evidence="2">The sequence shown here is derived from an EMBL/GenBank/DDBJ whole genome shotgun (WGS) entry which is preliminary data.</text>
</comment>
<dbReference type="EMBL" id="SNYI01000001">
    <property type="protein sequence ID" value="TDQ33234.1"/>
    <property type="molecule type" value="Genomic_DNA"/>
</dbReference>
<evidence type="ECO:0000313" key="3">
    <source>
        <dbReference type="Proteomes" id="UP000295468"/>
    </source>
</evidence>
<dbReference type="Proteomes" id="UP000295468">
    <property type="component" value="Unassembled WGS sequence"/>
</dbReference>
<dbReference type="AlphaFoldDB" id="A0A4R6TNU1"/>
<evidence type="ECO:0000256" key="1">
    <source>
        <dbReference type="SAM" id="Phobius"/>
    </source>
</evidence>
<evidence type="ECO:0000313" key="2">
    <source>
        <dbReference type="EMBL" id="TDQ33234.1"/>
    </source>
</evidence>
<protein>
    <submittedName>
        <fullName evidence="2">Uncharacterized protein</fullName>
    </submittedName>
</protein>
<name>A0A4R6TNU1_9FLAO</name>
<gene>
    <name evidence="2" type="ORF">CLV82_1072</name>
</gene>
<reference evidence="2 3" key="1">
    <citation type="submission" date="2019-03" db="EMBL/GenBank/DDBJ databases">
        <title>Genomic Encyclopedia of Archaeal and Bacterial Type Strains, Phase II (KMG-II): from individual species to whole genera.</title>
        <authorList>
            <person name="Goeker M."/>
        </authorList>
    </citation>
    <scope>NUCLEOTIDE SEQUENCE [LARGE SCALE GENOMIC DNA]</scope>
    <source>
        <strain evidence="2 3">DSM 18435</strain>
    </source>
</reference>
<proteinExistence type="predicted"/>
<feature type="transmembrane region" description="Helical" evidence="1">
    <location>
        <begin position="33"/>
        <end position="56"/>
    </location>
</feature>
<organism evidence="2 3">
    <name type="scientific">Zeaxanthinibacter enoshimensis</name>
    <dbReference type="NCBI Taxonomy" id="392009"/>
    <lineage>
        <taxon>Bacteria</taxon>
        <taxon>Pseudomonadati</taxon>
        <taxon>Bacteroidota</taxon>
        <taxon>Flavobacteriia</taxon>
        <taxon>Flavobacteriales</taxon>
        <taxon>Flavobacteriaceae</taxon>
        <taxon>Zeaxanthinibacter</taxon>
    </lineage>
</organism>
<keyword evidence="1" id="KW-0472">Membrane</keyword>
<keyword evidence="1" id="KW-1133">Transmembrane helix</keyword>
<sequence>MSKKQGEENTEFVKEEATQTRKYIFQKNSITKIATIIVVAFLVLLLIGLYVSGVFLDTP</sequence>
<dbReference type="OrthoDB" id="1179779at2"/>
<keyword evidence="1" id="KW-0812">Transmembrane</keyword>